<dbReference type="EMBL" id="LAZR01011675">
    <property type="protein sequence ID" value="KKM60463.1"/>
    <property type="molecule type" value="Genomic_DNA"/>
</dbReference>
<organism evidence="1">
    <name type="scientific">marine sediment metagenome</name>
    <dbReference type="NCBI Taxonomy" id="412755"/>
    <lineage>
        <taxon>unclassified sequences</taxon>
        <taxon>metagenomes</taxon>
        <taxon>ecological metagenomes</taxon>
    </lineage>
</organism>
<name>A0A0F9ISW5_9ZZZZ</name>
<sequence>MTSHWCRYLFRRDQHENARPSRDTVSPSCLLGWPYAVHPAVVQQVAEPLHDDVAEYLHVLAGRRFFIFLPAHGPTL</sequence>
<protein>
    <submittedName>
        <fullName evidence="1">Uncharacterized protein</fullName>
    </submittedName>
</protein>
<reference evidence="1" key="1">
    <citation type="journal article" date="2015" name="Nature">
        <title>Complex archaea that bridge the gap between prokaryotes and eukaryotes.</title>
        <authorList>
            <person name="Spang A."/>
            <person name="Saw J.H."/>
            <person name="Jorgensen S.L."/>
            <person name="Zaremba-Niedzwiedzka K."/>
            <person name="Martijn J."/>
            <person name="Lind A.E."/>
            <person name="van Eijk R."/>
            <person name="Schleper C."/>
            <person name="Guy L."/>
            <person name="Ettema T.J."/>
        </authorList>
    </citation>
    <scope>NUCLEOTIDE SEQUENCE</scope>
</reference>
<comment type="caution">
    <text evidence="1">The sequence shown here is derived from an EMBL/GenBank/DDBJ whole genome shotgun (WGS) entry which is preliminary data.</text>
</comment>
<evidence type="ECO:0000313" key="1">
    <source>
        <dbReference type="EMBL" id="KKM60463.1"/>
    </source>
</evidence>
<proteinExistence type="predicted"/>
<accession>A0A0F9ISW5</accession>
<dbReference type="AlphaFoldDB" id="A0A0F9ISW5"/>
<gene>
    <name evidence="1" type="ORF">LCGC14_1541540</name>
</gene>